<dbReference type="OrthoDB" id="239865at2759"/>
<feature type="compositionally biased region" description="Basic and acidic residues" evidence="1">
    <location>
        <begin position="298"/>
        <end position="308"/>
    </location>
</feature>
<dbReference type="Proteomes" id="UP000324800">
    <property type="component" value="Unassembled WGS sequence"/>
</dbReference>
<dbReference type="InterPro" id="IPR051150">
    <property type="entry name" value="SWT21/TCAB1_mRNA_Telomere"/>
</dbReference>
<dbReference type="Gene3D" id="2.130.10.10">
    <property type="entry name" value="YVTN repeat-like/Quinoprotein amine dehydrogenase"/>
    <property type="match status" value="2"/>
</dbReference>
<dbReference type="PANTHER" id="PTHR13211">
    <property type="entry name" value="TELOMERASE CAJAL BODY PROTEIN 1"/>
    <property type="match status" value="1"/>
</dbReference>
<organism evidence="2 3">
    <name type="scientific">Streblomastix strix</name>
    <dbReference type="NCBI Taxonomy" id="222440"/>
    <lineage>
        <taxon>Eukaryota</taxon>
        <taxon>Metamonada</taxon>
        <taxon>Preaxostyla</taxon>
        <taxon>Oxymonadida</taxon>
        <taxon>Streblomastigidae</taxon>
        <taxon>Streblomastix</taxon>
    </lineage>
</organism>
<name>A0A5J4UQT2_9EUKA</name>
<sequence>MNEQFSTSIQAQDNNHEFFKAASFSPDGTRILSYSSNSVVSIFSLPDSQPIFDQDYNWVPNFTIREPDIIHEAIWSPQSDKFISICRNNPIHSWDLKTGRLLASYLAFSNLEEMDTIYSGCFSRDGSLIYGGGDTSIRVYDSSRPGREIEFTKTYEKQIGGQKGAIFSLCVNPQKNSMLATGCLDGTVGIYNLHGNYLPIIKSVDIPSITSDNTNIEQSYGLPISFGSNKDKKEQYSDIRDEYQRGPRRRDKQNGMTCETLFAGHFKKRKDKKQQINTNQILNIQDQDQTTSIAQQTKEAHKQTESKQNKQNKPQQRKPSGVTQVLFSPCGNYLFSGGRRNNSICCWDIRNIQSAKCLFSINRACYTNQKVLFDISPDGRLLVAGDQNKEIRIYELFTESNQVRNYVNFASSIPQIEQNDQKIETLLRITETQQSSSEQIQPIIFQPHSELITSLKMDNVVNSVSFHPTLPLISATTGQMRFGLPFLQKKKRKREDISDDQLSNSSSNEIVEETKGEKRIREDEQIIQDIPLLITSKESQLITSGIELQIHNQEKINESETHIHKDINTQDGMKLQEKSQLSIFSFQDLFHQTEQEDKQIKL</sequence>
<dbReference type="InterPro" id="IPR036322">
    <property type="entry name" value="WD40_repeat_dom_sf"/>
</dbReference>
<dbReference type="SUPFAM" id="SSF50978">
    <property type="entry name" value="WD40 repeat-like"/>
    <property type="match status" value="1"/>
</dbReference>
<evidence type="ECO:0000256" key="1">
    <source>
        <dbReference type="SAM" id="MobiDB-lite"/>
    </source>
</evidence>
<feature type="compositionally biased region" description="Basic and acidic residues" evidence="1">
    <location>
        <begin position="229"/>
        <end position="245"/>
    </location>
</feature>
<dbReference type="EMBL" id="SNRW01013620">
    <property type="protein sequence ID" value="KAA6372412.1"/>
    <property type="molecule type" value="Genomic_DNA"/>
</dbReference>
<dbReference type="InterPro" id="IPR001680">
    <property type="entry name" value="WD40_rpt"/>
</dbReference>
<dbReference type="Pfam" id="PF00400">
    <property type="entry name" value="WD40"/>
    <property type="match status" value="3"/>
</dbReference>
<feature type="compositionally biased region" description="Low complexity" evidence="1">
    <location>
        <begin position="309"/>
        <end position="319"/>
    </location>
</feature>
<proteinExistence type="predicted"/>
<evidence type="ECO:0000313" key="2">
    <source>
        <dbReference type="EMBL" id="KAA6372412.1"/>
    </source>
</evidence>
<feature type="region of interest" description="Disordered" evidence="1">
    <location>
        <begin position="493"/>
        <end position="518"/>
    </location>
</feature>
<comment type="caution">
    <text evidence="2">The sequence shown here is derived from an EMBL/GenBank/DDBJ whole genome shotgun (WGS) entry which is preliminary data.</text>
</comment>
<reference evidence="2 3" key="1">
    <citation type="submission" date="2019-03" db="EMBL/GenBank/DDBJ databases">
        <title>Single cell metagenomics reveals metabolic interactions within the superorganism composed of flagellate Streblomastix strix and complex community of Bacteroidetes bacteria on its surface.</title>
        <authorList>
            <person name="Treitli S.C."/>
            <person name="Kolisko M."/>
            <person name="Husnik F."/>
            <person name="Keeling P."/>
            <person name="Hampl V."/>
        </authorList>
    </citation>
    <scope>NUCLEOTIDE SEQUENCE [LARGE SCALE GENOMIC DNA]</scope>
    <source>
        <strain evidence="2">ST1C</strain>
    </source>
</reference>
<protein>
    <submittedName>
        <fullName evidence="2">Putative telomerase Cajal body protein 1</fullName>
    </submittedName>
</protein>
<dbReference type="AlphaFoldDB" id="A0A5J4UQT2"/>
<feature type="region of interest" description="Disordered" evidence="1">
    <location>
        <begin position="220"/>
        <end position="256"/>
    </location>
</feature>
<dbReference type="PANTHER" id="PTHR13211:SF0">
    <property type="entry name" value="TELOMERASE CAJAL BODY PROTEIN 1"/>
    <property type="match status" value="1"/>
</dbReference>
<evidence type="ECO:0000313" key="3">
    <source>
        <dbReference type="Proteomes" id="UP000324800"/>
    </source>
</evidence>
<feature type="compositionally biased region" description="Polar residues" evidence="1">
    <location>
        <begin position="500"/>
        <end position="509"/>
    </location>
</feature>
<feature type="region of interest" description="Disordered" evidence="1">
    <location>
        <begin position="287"/>
        <end position="322"/>
    </location>
</feature>
<accession>A0A5J4UQT2</accession>
<dbReference type="SMART" id="SM00320">
    <property type="entry name" value="WD40"/>
    <property type="match status" value="6"/>
</dbReference>
<gene>
    <name evidence="2" type="ORF">EZS28_032062</name>
</gene>
<dbReference type="InterPro" id="IPR015943">
    <property type="entry name" value="WD40/YVTN_repeat-like_dom_sf"/>
</dbReference>